<dbReference type="GO" id="GO:0061630">
    <property type="term" value="F:ubiquitin protein ligase activity"/>
    <property type="evidence" value="ECO:0007669"/>
    <property type="project" value="UniProtKB-EC"/>
</dbReference>
<dbReference type="EC" id="2.3.2.27" evidence="2"/>
<evidence type="ECO:0000256" key="1">
    <source>
        <dbReference type="ARBA" id="ARBA00000900"/>
    </source>
</evidence>
<accession>A0A8T2TDH2</accession>
<comment type="caution">
    <text evidence="10">The sequence shown here is derived from an EMBL/GenBank/DDBJ whole genome shotgun (WGS) entry which is preliminary data.</text>
</comment>
<evidence type="ECO:0000256" key="5">
    <source>
        <dbReference type="ARBA" id="ARBA00022833"/>
    </source>
</evidence>
<dbReference type="InterPro" id="IPR053238">
    <property type="entry name" value="RING-H2_zinc_finger"/>
</dbReference>
<keyword evidence="11" id="KW-1185">Reference proteome</keyword>
<evidence type="ECO:0000313" key="11">
    <source>
        <dbReference type="Proteomes" id="UP000825935"/>
    </source>
</evidence>
<evidence type="ECO:0000256" key="7">
    <source>
        <dbReference type="PROSITE-ProRule" id="PRU00175"/>
    </source>
</evidence>
<dbReference type="GO" id="GO:0008270">
    <property type="term" value="F:zinc ion binding"/>
    <property type="evidence" value="ECO:0007669"/>
    <property type="project" value="UniProtKB-KW"/>
</dbReference>
<evidence type="ECO:0000256" key="3">
    <source>
        <dbReference type="ARBA" id="ARBA00022723"/>
    </source>
</evidence>
<protein>
    <recommendedName>
        <fullName evidence="2">RING-type E3 ubiquitin transferase</fullName>
        <ecNumber evidence="2">2.3.2.27</ecNumber>
    </recommendedName>
</protein>
<dbReference type="InterPro" id="IPR013083">
    <property type="entry name" value="Znf_RING/FYVE/PHD"/>
</dbReference>
<dbReference type="PANTHER" id="PTHR14155:SF627">
    <property type="entry name" value="OS06G0192800 PROTEIN"/>
    <property type="match status" value="1"/>
</dbReference>
<evidence type="ECO:0000313" key="10">
    <source>
        <dbReference type="EMBL" id="KAH7420592.1"/>
    </source>
</evidence>
<feature type="transmembrane region" description="Helical" evidence="8">
    <location>
        <begin position="106"/>
        <end position="127"/>
    </location>
</feature>
<name>A0A8T2TDH2_CERRI</name>
<dbReference type="EMBL" id="CM035418">
    <property type="protein sequence ID" value="KAH7420592.1"/>
    <property type="molecule type" value="Genomic_DNA"/>
</dbReference>
<reference evidence="10" key="1">
    <citation type="submission" date="2021-08" db="EMBL/GenBank/DDBJ databases">
        <title>WGS assembly of Ceratopteris richardii.</title>
        <authorList>
            <person name="Marchant D.B."/>
            <person name="Chen G."/>
            <person name="Jenkins J."/>
            <person name="Shu S."/>
            <person name="Leebens-Mack J."/>
            <person name="Grimwood J."/>
            <person name="Schmutz J."/>
            <person name="Soltis P."/>
            <person name="Soltis D."/>
            <person name="Chen Z.-H."/>
        </authorList>
    </citation>
    <scope>NUCLEOTIDE SEQUENCE</scope>
    <source>
        <strain evidence="10">Whitten #5841</strain>
        <tissue evidence="10">Leaf</tissue>
    </source>
</reference>
<sequence>MHHRSSPASRIVVIRLLTTIDSPVVLASVVVCALIIASAAAEGDPLRDTEFWAAVAASPPLPLASSSDCSVEDTDFRFPRRSLYVHGEAPTPGTSEAQQRQYREAAIIYVAAATLCMVASALAYCIAHKLVKFRSDASSTTGGVRTSNNPAWLARGWEYHNDSDEEVSDGLDASLVATFPVVPYHSAVAKLALASGEESFVAPTKEGSDAAPMLDGQDNTVEKKVQIRSLSLSAVKECAVCLSDFMDCEEVKILPVCGHCFHVECIDMWLFSNTTCPVCRFCLKQLAIANTPSPPHQQLYGSFTPTSCTRLLVLPQ</sequence>
<evidence type="ECO:0000256" key="2">
    <source>
        <dbReference type="ARBA" id="ARBA00012483"/>
    </source>
</evidence>
<keyword evidence="5" id="KW-0862">Zinc</keyword>
<dbReference type="SMART" id="SM00184">
    <property type="entry name" value="RING"/>
    <property type="match status" value="1"/>
</dbReference>
<dbReference type="Gene3D" id="3.30.40.10">
    <property type="entry name" value="Zinc/RING finger domain, C3HC4 (zinc finger)"/>
    <property type="match status" value="1"/>
</dbReference>
<keyword evidence="4 7" id="KW-0863">Zinc-finger</keyword>
<evidence type="ECO:0000256" key="4">
    <source>
        <dbReference type="ARBA" id="ARBA00022771"/>
    </source>
</evidence>
<proteinExistence type="inferred from homology"/>
<evidence type="ECO:0000259" key="9">
    <source>
        <dbReference type="PROSITE" id="PS50089"/>
    </source>
</evidence>
<keyword evidence="8" id="KW-0812">Transmembrane</keyword>
<comment type="catalytic activity">
    <reaction evidence="1">
        <text>S-ubiquitinyl-[E2 ubiquitin-conjugating enzyme]-L-cysteine + [acceptor protein]-L-lysine = [E2 ubiquitin-conjugating enzyme]-L-cysteine + N(6)-ubiquitinyl-[acceptor protein]-L-lysine.</text>
        <dbReference type="EC" id="2.3.2.27"/>
    </reaction>
</comment>
<organism evidence="10 11">
    <name type="scientific">Ceratopteris richardii</name>
    <name type="common">Triangle waterfern</name>
    <dbReference type="NCBI Taxonomy" id="49495"/>
    <lineage>
        <taxon>Eukaryota</taxon>
        <taxon>Viridiplantae</taxon>
        <taxon>Streptophyta</taxon>
        <taxon>Embryophyta</taxon>
        <taxon>Tracheophyta</taxon>
        <taxon>Polypodiopsida</taxon>
        <taxon>Polypodiidae</taxon>
        <taxon>Polypodiales</taxon>
        <taxon>Pteridineae</taxon>
        <taxon>Pteridaceae</taxon>
        <taxon>Parkerioideae</taxon>
        <taxon>Ceratopteris</taxon>
    </lineage>
</organism>
<dbReference type="InterPro" id="IPR001841">
    <property type="entry name" value="Znf_RING"/>
</dbReference>
<evidence type="ECO:0000256" key="6">
    <source>
        <dbReference type="ARBA" id="ARBA00024209"/>
    </source>
</evidence>
<feature type="domain" description="RING-type" evidence="9">
    <location>
        <begin position="238"/>
        <end position="280"/>
    </location>
</feature>
<dbReference type="Proteomes" id="UP000825935">
    <property type="component" value="Chromosome 13"/>
</dbReference>
<evidence type="ECO:0000256" key="8">
    <source>
        <dbReference type="SAM" id="Phobius"/>
    </source>
</evidence>
<dbReference type="PANTHER" id="PTHR14155">
    <property type="entry name" value="RING FINGER DOMAIN-CONTAINING"/>
    <property type="match status" value="1"/>
</dbReference>
<dbReference type="PROSITE" id="PS50089">
    <property type="entry name" value="ZF_RING_2"/>
    <property type="match status" value="1"/>
</dbReference>
<dbReference type="AlphaFoldDB" id="A0A8T2TDH2"/>
<dbReference type="SUPFAM" id="SSF57850">
    <property type="entry name" value="RING/U-box"/>
    <property type="match status" value="1"/>
</dbReference>
<dbReference type="OrthoDB" id="8062037at2759"/>
<dbReference type="Pfam" id="PF13639">
    <property type="entry name" value="zf-RING_2"/>
    <property type="match status" value="1"/>
</dbReference>
<keyword evidence="8" id="KW-1133">Transmembrane helix</keyword>
<keyword evidence="3" id="KW-0479">Metal-binding</keyword>
<dbReference type="CDD" id="cd16461">
    <property type="entry name" value="RING-H2_EL5-like"/>
    <property type="match status" value="1"/>
</dbReference>
<comment type="similarity">
    <text evidence="6">Belongs to the RING-type zinc finger family. ATL subfamily.</text>
</comment>
<keyword evidence="8" id="KW-0472">Membrane</keyword>
<gene>
    <name evidence="10" type="ORF">KP509_13G013700</name>
</gene>